<dbReference type="KEGG" id="prag:EKN56_11825"/>
<sequence length="263" mass="30764">MYQLPDYIIFSQINSPNINYSWDDSDVESCLNYDYANYIINKVNAISLRAKIALSIGIYEWILGRFEGLYHNVIPKQIAEMAWCANINKEYTYYLEFDRAEYLGPINAPIWCGFSFLIPTLYVSENVGIDESNASDIFGYDENAWETALLYLISITIHIVPKNKLSIFIDWLEGVVHRLLNFYIMPEEDPFINLFGHKNDKDWLGDYISREVLDLNYAYFPDKSLELCDKYLQSVDYISNPFLLLPEDIANNKIKTPYRLLQE</sequence>
<accession>A0A411WLG5</accession>
<dbReference type="Proteomes" id="UP000293154">
    <property type="component" value="Chromosome"/>
</dbReference>
<evidence type="ECO:0000313" key="2">
    <source>
        <dbReference type="Proteomes" id="UP000293154"/>
    </source>
</evidence>
<gene>
    <name evidence="1" type="ORF">EKN56_11825</name>
</gene>
<dbReference type="RefSeq" id="WP_130591964.1">
    <property type="nucleotide sequence ID" value="NZ_CP034752.1"/>
</dbReference>
<reference evidence="1 2" key="1">
    <citation type="submission" date="2019-03" db="EMBL/GenBank/DDBJ databases">
        <title>Pragia sp. nov. isolated from the gut tract of Carduelis flavirostris.</title>
        <authorList>
            <person name="Ge Y."/>
        </authorList>
    </citation>
    <scope>NUCLEOTIDE SEQUENCE [LARGE SCALE GENOMIC DNA]</scope>
    <source>
        <strain evidence="1 2">CF-458</strain>
    </source>
</reference>
<dbReference type="AlphaFoldDB" id="A0A411WLG5"/>
<name>A0A411WLG5_9GAMM</name>
<dbReference type="EMBL" id="CP034752">
    <property type="protein sequence ID" value="QBH97022.1"/>
    <property type="molecule type" value="Genomic_DNA"/>
</dbReference>
<proteinExistence type="predicted"/>
<dbReference type="OrthoDB" id="7107942at2"/>
<keyword evidence="2" id="KW-1185">Reference proteome</keyword>
<evidence type="ECO:0000313" key="1">
    <source>
        <dbReference type="EMBL" id="QBH97022.1"/>
    </source>
</evidence>
<organism evidence="1 2">
    <name type="scientific">Limnobaculum zhutongyuii</name>
    <dbReference type="NCBI Taxonomy" id="2498113"/>
    <lineage>
        <taxon>Bacteria</taxon>
        <taxon>Pseudomonadati</taxon>
        <taxon>Pseudomonadota</taxon>
        <taxon>Gammaproteobacteria</taxon>
        <taxon>Enterobacterales</taxon>
        <taxon>Budviciaceae</taxon>
        <taxon>Limnobaculum</taxon>
    </lineage>
</organism>
<protein>
    <submittedName>
        <fullName evidence="1">Uncharacterized protein</fullName>
    </submittedName>
</protein>